<sequence>MFRISNVALAIALLGMNASTSAFSPSAFGVQRSNVVQNSFTTPTFTKSISNNFVLFMADGASSSKLVRKPDSNVEITLTAPGDATKKAYEKACAEIAKTISIPGFRKGAKIPAAVIENAVASQGGKTTLRTQAIQTLLNQLLEPALKEEHNLEPIGQPSLVDSAEALAETFKPGEPIEIVVSCDVWPDIKWKDVEGQEKPYTGLKGSYTRKPFDEARFNQAMIDLAERYATTEPASADKELAMGDACIVDMKGYMAAEDGVTKAEPLPDAASGDDVEVILGNGRYMEGLVEGLVGAKVGETKTIYVTFPEGLRDKTLAGKKAVFDVEVKEANIRTVPEIDDELANKIRPGLDAAGVEAELRKAVDEQDAGEWTDARNGSLAKSLAQVMDVDVPDTLVTNQAREKYAQMMAEFRTGGMADDEIKKLITPENFQKYKDIQKPDIVDDFKTSMATDEVARIEGIEVPSHQIDEQLEAVKKEANGEDLGDETVLRNKIESTIMRRMVFDFLAESADLDVEYKEDEQFDEAMMAKLAEESLNREETEEEQEA</sequence>
<feature type="domain" description="Trigger factor ribosome-binding bacterial" evidence="10">
    <location>
        <begin position="69"/>
        <end position="197"/>
    </location>
</feature>
<organism evidence="12">
    <name type="scientific">Chaetoceros debilis</name>
    <dbReference type="NCBI Taxonomy" id="122233"/>
    <lineage>
        <taxon>Eukaryota</taxon>
        <taxon>Sar</taxon>
        <taxon>Stramenopiles</taxon>
        <taxon>Ochrophyta</taxon>
        <taxon>Bacillariophyta</taxon>
        <taxon>Coscinodiscophyceae</taxon>
        <taxon>Chaetocerotophycidae</taxon>
        <taxon>Chaetocerotales</taxon>
        <taxon>Chaetocerotaceae</taxon>
        <taxon>Chaetoceros</taxon>
    </lineage>
</organism>
<dbReference type="Gene3D" id="3.10.50.40">
    <property type="match status" value="1"/>
</dbReference>
<dbReference type="GO" id="GO:0044183">
    <property type="term" value="F:protein folding chaperone"/>
    <property type="evidence" value="ECO:0007669"/>
    <property type="project" value="TreeGrafter"/>
</dbReference>
<evidence type="ECO:0000259" key="9">
    <source>
        <dbReference type="Pfam" id="PF00254"/>
    </source>
</evidence>
<gene>
    <name evidence="12" type="ORF">CDEB00056_LOCUS13988</name>
</gene>
<dbReference type="InterPro" id="IPR046357">
    <property type="entry name" value="PPIase_dom_sf"/>
</dbReference>
<keyword evidence="6" id="KW-0413">Isomerase</keyword>
<dbReference type="PANTHER" id="PTHR30560:SF3">
    <property type="entry name" value="TRIGGER FACTOR-LIKE PROTEIN TIG, CHLOROPLASTIC"/>
    <property type="match status" value="1"/>
</dbReference>
<dbReference type="GO" id="GO:0043022">
    <property type="term" value="F:ribosome binding"/>
    <property type="evidence" value="ECO:0007669"/>
    <property type="project" value="TreeGrafter"/>
</dbReference>
<dbReference type="Pfam" id="PF05698">
    <property type="entry name" value="Trigger_C"/>
    <property type="match status" value="1"/>
</dbReference>
<dbReference type="SUPFAM" id="SSF109998">
    <property type="entry name" value="Triger factor/SurA peptide-binding domain-like"/>
    <property type="match status" value="1"/>
</dbReference>
<dbReference type="FunFam" id="3.30.70.1050:FF:000004">
    <property type="entry name" value="Trigger factor"/>
    <property type="match status" value="1"/>
</dbReference>
<dbReference type="Pfam" id="PF05697">
    <property type="entry name" value="Trigger_N"/>
    <property type="match status" value="1"/>
</dbReference>
<comment type="similarity">
    <text evidence="2">Belongs to the FKBP-type PPIase family. Tig subfamily.</text>
</comment>
<feature type="domain" description="Trigger factor C-terminal" evidence="11">
    <location>
        <begin position="356"/>
        <end position="508"/>
    </location>
</feature>
<evidence type="ECO:0000259" key="11">
    <source>
        <dbReference type="Pfam" id="PF05698"/>
    </source>
</evidence>
<dbReference type="HAMAP" id="MF_00303">
    <property type="entry name" value="Trigger_factor_Tig"/>
    <property type="match status" value="1"/>
</dbReference>
<keyword evidence="4" id="KW-0697">Rotamase</keyword>
<dbReference type="InterPro" id="IPR036611">
    <property type="entry name" value="Trigger_fac_ribosome-bd_sf"/>
</dbReference>
<proteinExistence type="inferred from homology"/>
<evidence type="ECO:0000256" key="2">
    <source>
        <dbReference type="ARBA" id="ARBA00005464"/>
    </source>
</evidence>
<dbReference type="AlphaFoldDB" id="A0A7S3Q9B6"/>
<dbReference type="GO" id="GO:0051083">
    <property type="term" value="P:'de novo' cotranslational protein folding"/>
    <property type="evidence" value="ECO:0007669"/>
    <property type="project" value="TreeGrafter"/>
</dbReference>
<dbReference type="PANTHER" id="PTHR30560">
    <property type="entry name" value="TRIGGER FACTOR CHAPERONE AND PEPTIDYL-PROLYL CIS/TRANS ISOMERASE"/>
    <property type="match status" value="1"/>
</dbReference>
<name>A0A7S3Q9B6_9STRA</name>
<protein>
    <recommendedName>
        <fullName evidence="3">peptidylprolyl isomerase</fullName>
        <ecNumber evidence="3">5.2.1.8</ecNumber>
    </recommendedName>
</protein>
<evidence type="ECO:0000313" key="12">
    <source>
        <dbReference type="EMBL" id="CAE0469135.1"/>
    </source>
</evidence>
<dbReference type="InterPro" id="IPR008880">
    <property type="entry name" value="Trigger_fac_C"/>
</dbReference>
<dbReference type="SUPFAM" id="SSF102735">
    <property type="entry name" value="Trigger factor ribosome-binding domain"/>
    <property type="match status" value="1"/>
</dbReference>
<feature type="domain" description="PPIase FKBP-type" evidence="9">
    <location>
        <begin position="241"/>
        <end position="329"/>
    </location>
</feature>
<dbReference type="InterPro" id="IPR037041">
    <property type="entry name" value="Trigger_fac_C_sf"/>
</dbReference>
<dbReference type="InterPro" id="IPR008881">
    <property type="entry name" value="Trigger_fac_ribosome-bd_bac"/>
</dbReference>
<comment type="function">
    <text evidence="7">Involved in protein export. Acts as a chaperone by maintaining the newly synthesized protein in an open conformation. Functions as a peptidyl-prolyl cis-trans isomerase.</text>
</comment>
<dbReference type="InterPro" id="IPR027304">
    <property type="entry name" value="Trigger_fact/SurA_dom_sf"/>
</dbReference>
<feature type="chain" id="PRO_5031376130" description="peptidylprolyl isomerase" evidence="8">
    <location>
        <begin position="23"/>
        <end position="547"/>
    </location>
</feature>
<dbReference type="SUPFAM" id="SSF54534">
    <property type="entry name" value="FKBP-like"/>
    <property type="match status" value="1"/>
</dbReference>
<dbReference type="EC" id="5.2.1.8" evidence="3"/>
<evidence type="ECO:0000256" key="1">
    <source>
        <dbReference type="ARBA" id="ARBA00000971"/>
    </source>
</evidence>
<dbReference type="NCBIfam" id="TIGR00115">
    <property type="entry name" value="tig"/>
    <property type="match status" value="1"/>
</dbReference>
<dbReference type="GO" id="GO:0003755">
    <property type="term" value="F:peptidyl-prolyl cis-trans isomerase activity"/>
    <property type="evidence" value="ECO:0007669"/>
    <property type="project" value="UniProtKB-KW"/>
</dbReference>
<dbReference type="InterPro" id="IPR001179">
    <property type="entry name" value="PPIase_FKBP_dom"/>
</dbReference>
<evidence type="ECO:0000256" key="5">
    <source>
        <dbReference type="ARBA" id="ARBA00023186"/>
    </source>
</evidence>
<evidence type="ECO:0000259" key="10">
    <source>
        <dbReference type="Pfam" id="PF05697"/>
    </source>
</evidence>
<dbReference type="GO" id="GO:0043335">
    <property type="term" value="P:protein unfolding"/>
    <property type="evidence" value="ECO:0007669"/>
    <property type="project" value="TreeGrafter"/>
</dbReference>
<keyword evidence="5" id="KW-0143">Chaperone</keyword>
<dbReference type="GO" id="GO:0015031">
    <property type="term" value="P:protein transport"/>
    <property type="evidence" value="ECO:0007669"/>
    <property type="project" value="InterPro"/>
</dbReference>
<dbReference type="Gene3D" id="3.30.70.1050">
    <property type="entry name" value="Trigger factor ribosome-binding domain"/>
    <property type="match status" value="1"/>
</dbReference>
<evidence type="ECO:0000256" key="8">
    <source>
        <dbReference type="SAM" id="SignalP"/>
    </source>
</evidence>
<dbReference type="Gene3D" id="1.10.3120.10">
    <property type="entry name" value="Trigger factor, C-terminal domain"/>
    <property type="match status" value="1"/>
</dbReference>
<evidence type="ECO:0000256" key="6">
    <source>
        <dbReference type="ARBA" id="ARBA00023235"/>
    </source>
</evidence>
<evidence type="ECO:0000256" key="7">
    <source>
        <dbReference type="ARBA" id="ARBA00024849"/>
    </source>
</evidence>
<accession>A0A7S3Q9B6</accession>
<evidence type="ECO:0000256" key="3">
    <source>
        <dbReference type="ARBA" id="ARBA00013194"/>
    </source>
</evidence>
<comment type="catalytic activity">
    <reaction evidence="1">
        <text>[protein]-peptidylproline (omega=180) = [protein]-peptidylproline (omega=0)</text>
        <dbReference type="Rhea" id="RHEA:16237"/>
        <dbReference type="Rhea" id="RHEA-COMP:10747"/>
        <dbReference type="Rhea" id="RHEA-COMP:10748"/>
        <dbReference type="ChEBI" id="CHEBI:83833"/>
        <dbReference type="ChEBI" id="CHEBI:83834"/>
        <dbReference type="EC" id="5.2.1.8"/>
    </reaction>
</comment>
<keyword evidence="8" id="KW-0732">Signal</keyword>
<dbReference type="InterPro" id="IPR005215">
    <property type="entry name" value="Trig_fac"/>
</dbReference>
<dbReference type="EMBL" id="HBIO01018222">
    <property type="protein sequence ID" value="CAE0469135.1"/>
    <property type="molecule type" value="Transcribed_RNA"/>
</dbReference>
<reference evidence="12" key="1">
    <citation type="submission" date="2021-01" db="EMBL/GenBank/DDBJ databases">
        <authorList>
            <person name="Corre E."/>
            <person name="Pelletier E."/>
            <person name="Niang G."/>
            <person name="Scheremetjew M."/>
            <person name="Finn R."/>
            <person name="Kale V."/>
            <person name="Holt S."/>
            <person name="Cochrane G."/>
            <person name="Meng A."/>
            <person name="Brown T."/>
            <person name="Cohen L."/>
        </authorList>
    </citation>
    <scope>NUCLEOTIDE SEQUENCE</scope>
    <source>
        <strain evidence="12">MM31A-1</strain>
    </source>
</reference>
<evidence type="ECO:0000256" key="4">
    <source>
        <dbReference type="ARBA" id="ARBA00023110"/>
    </source>
</evidence>
<dbReference type="Pfam" id="PF00254">
    <property type="entry name" value="FKBP_C"/>
    <property type="match status" value="1"/>
</dbReference>
<feature type="signal peptide" evidence="8">
    <location>
        <begin position="1"/>
        <end position="22"/>
    </location>
</feature>